<name>A0AA36IZZ7_9DINO</name>
<dbReference type="Proteomes" id="UP001178507">
    <property type="component" value="Unassembled WGS sequence"/>
</dbReference>
<protein>
    <submittedName>
        <fullName evidence="1">Uncharacterized protein</fullName>
    </submittedName>
</protein>
<comment type="caution">
    <text evidence="1">The sequence shown here is derived from an EMBL/GenBank/DDBJ whole genome shotgun (WGS) entry which is preliminary data.</text>
</comment>
<reference evidence="1" key="1">
    <citation type="submission" date="2023-08" db="EMBL/GenBank/DDBJ databases">
        <authorList>
            <person name="Chen Y."/>
            <person name="Shah S."/>
            <person name="Dougan E. K."/>
            <person name="Thang M."/>
            <person name="Chan C."/>
        </authorList>
    </citation>
    <scope>NUCLEOTIDE SEQUENCE</scope>
</reference>
<evidence type="ECO:0000313" key="1">
    <source>
        <dbReference type="EMBL" id="CAJ1397082.1"/>
    </source>
</evidence>
<gene>
    <name evidence="1" type="ORF">EVOR1521_LOCUS21171</name>
</gene>
<dbReference type="AlphaFoldDB" id="A0AA36IZZ7"/>
<sequence length="144" mass="16035">MSQEFRSSYADAAPYFNQPEVALALVLCSAVRWPAEGHQLVPGTSLRYWFHGCGGVRIPMLNIDLEGLLPDSLQLLNSPTRGATERGEKWEELVANARGRVPFLEIYPTEDPHLRAVLEPFEVCWSDSVEYPSGQGNEATVMSQ</sequence>
<accession>A0AA36IZZ7</accession>
<evidence type="ECO:0000313" key="2">
    <source>
        <dbReference type="Proteomes" id="UP001178507"/>
    </source>
</evidence>
<keyword evidence="2" id="KW-1185">Reference proteome</keyword>
<proteinExistence type="predicted"/>
<organism evidence="1 2">
    <name type="scientific">Effrenium voratum</name>
    <dbReference type="NCBI Taxonomy" id="2562239"/>
    <lineage>
        <taxon>Eukaryota</taxon>
        <taxon>Sar</taxon>
        <taxon>Alveolata</taxon>
        <taxon>Dinophyceae</taxon>
        <taxon>Suessiales</taxon>
        <taxon>Symbiodiniaceae</taxon>
        <taxon>Effrenium</taxon>
    </lineage>
</organism>
<dbReference type="EMBL" id="CAUJNA010003253">
    <property type="protein sequence ID" value="CAJ1397082.1"/>
    <property type="molecule type" value="Genomic_DNA"/>
</dbReference>